<organism evidence="3 4">
    <name type="scientific">Winslowiella iniecta</name>
    <dbReference type="NCBI Taxonomy" id="1560201"/>
    <lineage>
        <taxon>Bacteria</taxon>
        <taxon>Pseudomonadati</taxon>
        <taxon>Pseudomonadota</taxon>
        <taxon>Gammaproteobacteria</taxon>
        <taxon>Enterobacterales</taxon>
        <taxon>Erwiniaceae</taxon>
        <taxon>Winslowiella</taxon>
    </lineage>
</organism>
<feature type="domain" description="Resolvase HTH" evidence="1">
    <location>
        <begin position="187"/>
        <end position="227"/>
    </location>
</feature>
<dbReference type="GO" id="GO:0003677">
    <property type="term" value="F:DNA binding"/>
    <property type="evidence" value="ECO:0007669"/>
    <property type="project" value="InterPro"/>
</dbReference>
<dbReference type="Proteomes" id="UP000036851">
    <property type="component" value="Unassembled WGS sequence"/>
</dbReference>
<dbReference type="SUPFAM" id="SSF46689">
    <property type="entry name" value="Homeodomain-like"/>
    <property type="match status" value="1"/>
</dbReference>
<dbReference type="STRING" id="1560201.NG42_20215"/>
<dbReference type="InterPro" id="IPR006120">
    <property type="entry name" value="Resolvase_HTH_dom"/>
</dbReference>
<dbReference type="GO" id="GO:0000150">
    <property type="term" value="F:DNA strand exchange activity"/>
    <property type="evidence" value="ECO:0007669"/>
    <property type="project" value="InterPro"/>
</dbReference>
<dbReference type="EMBL" id="JRXE01000038">
    <property type="protein sequence ID" value="KOC87533.1"/>
    <property type="molecule type" value="Genomic_DNA"/>
</dbReference>
<proteinExistence type="predicted"/>
<dbReference type="InterPro" id="IPR008593">
    <property type="entry name" value="Dam_MeTrfase"/>
</dbReference>
<dbReference type="Pfam" id="PF02796">
    <property type="entry name" value="HTH_7"/>
    <property type="match status" value="1"/>
</dbReference>
<accession>A0A0L7SY94</accession>
<sequence>MVSVLSQDVRRYASNGKAKGGNDDWRTPRRMFDNLNKEFSFTIDAAATRENRVCDRYFDIASDAFAQSWQGESLFCNPPYSQISKFLKKAHEPDTGVFVVPARTQSGYWLKLVWTNSYCHEIRFLHRNVRFVPPPGVAQAVIANRAPLPVAILVYRNTPRTAEHRITVCCADTLLPLTVVNRGGKGGRPTLYDAEQIDMVVQLYEKGSTIQAIAEATGIPRSTVGRITIRL</sequence>
<comment type="caution">
    <text evidence="3">The sequence shown here is derived from an EMBL/GenBank/DDBJ whole genome shotgun (WGS) entry which is preliminary data.</text>
</comment>
<gene>
    <name evidence="2" type="ORF">NG42_20215</name>
    <name evidence="3" type="ORF">NG43_20820</name>
</gene>
<evidence type="ECO:0000313" key="3">
    <source>
        <dbReference type="EMBL" id="KOC88119.1"/>
    </source>
</evidence>
<evidence type="ECO:0000313" key="4">
    <source>
        <dbReference type="Proteomes" id="UP000036851"/>
    </source>
</evidence>
<reference evidence="4 5" key="1">
    <citation type="journal article" date="2015" name="Int. J. Syst. Evol. Microbiol.">
        <title>Erwinia iniecta sp. nov., isolated from Russian wheat aphids (Diuraphis noxia).</title>
        <authorList>
            <person name="Campillo T."/>
            <person name="Luna E."/>
            <person name="Portier P."/>
            <person name="Fischer-Le Saux M."/>
            <person name="Lapitan N."/>
            <person name="Tisserat N.A."/>
            <person name="Leach J.E."/>
        </authorList>
    </citation>
    <scope>NUCLEOTIDE SEQUENCE [LARGE SCALE GENOMIC DNA]</scope>
    <source>
        <strain evidence="2 5">B120</strain>
        <strain evidence="3 4">B149</strain>
    </source>
</reference>
<protein>
    <recommendedName>
        <fullName evidence="1">Resolvase HTH domain-containing protein</fullName>
    </recommendedName>
</protein>
<dbReference type="GO" id="GO:0009307">
    <property type="term" value="P:DNA restriction-modification system"/>
    <property type="evidence" value="ECO:0007669"/>
    <property type="project" value="InterPro"/>
</dbReference>
<dbReference type="Pfam" id="PF05869">
    <property type="entry name" value="Dam"/>
    <property type="match status" value="1"/>
</dbReference>
<evidence type="ECO:0000313" key="5">
    <source>
        <dbReference type="Proteomes" id="UP000037088"/>
    </source>
</evidence>
<keyword evidence="5" id="KW-1185">Reference proteome</keyword>
<evidence type="ECO:0000259" key="1">
    <source>
        <dbReference type="Pfam" id="PF02796"/>
    </source>
</evidence>
<dbReference type="GO" id="GO:0009007">
    <property type="term" value="F:site-specific DNA-methyltransferase (adenine-specific) activity"/>
    <property type="evidence" value="ECO:0007669"/>
    <property type="project" value="InterPro"/>
</dbReference>
<dbReference type="Proteomes" id="UP000037088">
    <property type="component" value="Unassembled WGS sequence"/>
</dbReference>
<dbReference type="PATRIC" id="fig|1560201.3.peg.4293"/>
<dbReference type="InterPro" id="IPR036388">
    <property type="entry name" value="WH-like_DNA-bd_sf"/>
</dbReference>
<dbReference type="InterPro" id="IPR009057">
    <property type="entry name" value="Homeodomain-like_sf"/>
</dbReference>
<dbReference type="AlphaFoldDB" id="A0A0L7SY94"/>
<evidence type="ECO:0000313" key="2">
    <source>
        <dbReference type="EMBL" id="KOC87533.1"/>
    </source>
</evidence>
<dbReference type="EMBL" id="JRXF01000053">
    <property type="protein sequence ID" value="KOC88119.1"/>
    <property type="molecule type" value="Genomic_DNA"/>
</dbReference>
<dbReference type="Gene3D" id="1.10.10.10">
    <property type="entry name" value="Winged helix-like DNA-binding domain superfamily/Winged helix DNA-binding domain"/>
    <property type="match status" value="1"/>
</dbReference>
<name>A0A0L7SY94_9GAMM</name>